<comment type="catalytic activity">
    <reaction evidence="1">
        <text>Hydrolyzes glycerol monoesters of long-chain fatty acids.</text>
        <dbReference type="EC" id="3.1.1.23"/>
    </reaction>
</comment>
<reference evidence="6 7" key="1">
    <citation type="submission" date="2020-07" db="EMBL/GenBank/DDBJ databases">
        <title>Alkalicella. sp. LB2 genome.</title>
        <authorList>
            <person name="Postec A."/>
            <person name="Quemeneur M."/>
        </authorList>
    </citation>
    <scope>NUCLEOTIDE SEQUENCE [LARGE SCALE GENOMIC DNA]</scope>
    <source>
        <strain evidence="6 7">LB2</strain>
    </source>
</reference>
<dbReference type="SUPFAM" id="SSF53474">
    <property type="entry name" value="alpha/beta-Hydrolases"/>
    <property type="match status" value="1"/>
</dbReference>
<gene>
    <name evidence="6" type="ORF">HYG86_07405</name>
</gene>
<evidence type="ECO:0000256" key="2">
    <source>
        <dbReference type="ARBA" id="ARBA00008645"/>
    </source>
</evidence>
<evidence type="ECO:0000256" key="3">
    <source>
        <dbReference type="ARBA" id="ARBA00013254"/>
    </source>
</evidence>
<keyword evidence="7" id="KW-1185">Reference proteome</keyword>
<organism evidence="6 7">
    <name type="scientific">Alkalicella caledoniensis</name>
    <dbReference type="NCBI Taxonomy" id="2731377"/>
    <lineage>
        <taxon>Bacteria</taxon>
        <taxon>Bacillati</taxon>
        <taxon>Bacillota</taxon>
        <taxon>Clostridia</taxon>
        <taxon>Eubacteriales</taxon>
        <taxon>Proteinivoracaceae</taxon>
        <taxon>Alkalicella</taxon>
    </lineage>
</organism>
<dbReference type="InterPro" id="IPR022742">
    <property type="entry name" value="Hydrolase_4"/>
</dbReference>
<name>A0A7G9W7F9_ALKCA</name>
<dbReference type="EMBL" id="CP058559">
    <property type="protein sequence ID" value="QNO14621.1"/>
    <property type="molecule type" value="Genomic_DNA"/>
</dbReference>
<dbReference type="PRINTS" id="PR00111">
    <property type="entry name" value="ABHYDROLASE"/>
</dbReference>
<dbReference type="Pfam" id="PF12146">
    <property type="entry name" value="Hydrolase_4"/>
    <property type="match status" value="1"/>
</dbReference>
<dbReference type="RefSeq" id="WP_213168467.1">
    <property type="nucleotide sequence ID" value="NZ_CP058559.1"/>
</dbReference>
<proteinExistence type="inferred from homology"/>
<dbReference type="PANTHER" id="PTHR11614">
    <property type="entry name" value="PHOSPHOLIPASE-RELATED"/>
    <property type="match status" value="1"/>
</dbReference>
<evidence type="ECO:0000313" key="7">
    <source>
        <dbReference type="Proteomes" id="UP000516160"/>
    </source>
</evidence>
<evidence type="ECO:0000259" key="5">
    <source>
        <dbReference type="Pfam" id="PF12146"/>
    </source>
</evidence>
<feature type="domain" description="Serine aminopeptidase S33" evidence="5">
    <location>
        <begin position="25"/>
        <end position="258"/>
    </location>
</feature>
<dbReference type="Gene3D" id="3.40.50.1820">
    <property type="entry name" value="alpha/beta hydrolase"/>
    <property type="match status" value="1"/>
</dbReference>
<dbReference type="InterPro" id="IPR051044">
    <property type="entry name" value="MAG_DAG_Lipase"/>
</dbReference>
<dbReference type="Proteomes" id="UP000516160">
    <property type="component" value="Chromosome"/>
</dbReference>
<sequence length="274" mass="31144">MEWIKGSFNTKEGIRIAFGKGIPDNPQCIIVLVHGFAEHMGRYRDFIEFLQLNGFGVYTMDHIGHGKSGNIKGYVRSFGEMIDSVNQLVQKAKTENPNRPIYMFGHSMGGLITLAYGLKYPDNLDGQIVSGPALGITMSWGVRIFLSFANTIAPKLNIKNPVSELICRDKNVVEKYKNDPLVLHKATISLYYQVFVKGIKFVNENMAAYNYPCLILHGKDDKIVNPQLSDDFYTKCSSKDKNIKVYEGLYHEILNEPEKDKVKKDILLWINERI</sequence>
<accession>A0A7G9W7F9</accession>
<evidence type="ECO:0000256" key="4">
    <source>
        <dbReference type="ARBA" id="ARBA00071261"/>
    </source>
</evidence>
<evidence type="ECO:0000256" key="1">
    <source>
        <dbReference type="ARBA" id="ARBA00001613"/>
    </source>
</evidence>
<dbReference type="AlphaFoldDB" id="A0A7G9W7F9"/>
<dbReference type="InterPro" id="IPR000073">
    <property type="entry name" value="AB_hydrolase_1"/>
</dbReference>
<dbReference type="FunFam" id="3.40.50.1820:FF:000117">
    <property type="entry name" value="Monoglyceride lipase, putative"/>
    <property type="match status" value="1"/>
</dbReference>
<dbReference type="InterPro" id="IPR029058">
    <property type="entry name" value="AB_hydrolase_fold"/>
</dbReference>
<dbReference type="EC" id="3.1.1.23" evidence="3"/>
<dbReference type="GO" id="GO:0047372">
    <property type="term" value="F:monoacylglycerol lipase activity"/>
    <property type="evidence" value="ECO:0007669"/>
    <property type="project" value="UniProtKB-EC"/>
</dbReference>
<comment type="similarity">
    <text evidence="2">Belongs to the AB hydrolase superfamily.</text>
</comment>
<dbReference type="KEGG" id="acae:HYG86_07405"/>
<protein>
    <recommendedName>
        <fullName evidence="4">Monoacylglycerol lipase</fullName>
        <ecNumber evidence="3">3.1.1.23</ecNumber>
    </recommendedName>
</protein>
<evidence type="ECO:0000313" key="6">
    <source>
        <dbReference type="EMBL" id="QNO14621.1"/>
    </source>
</evidence>
<keyword evidence="6" id="KW-0378">Hydrolase</keyword>